<evidence type="ECO:0000313" key="2">
    <source>
        <dbReference type="WBParaSite" id="PS1159_v2.g22560.t1"/>
    </source>
</evidence>
<proteinExistence type="predicted"/>
<name>A0AC35FZT4_9BILA</name>
<sequence>MFFLYKINICNSDFSFEVLEKAFKLCYHFGLVPDTSVEDGFEIYKFAEKYDIEPIRDYIELYLGNKITVTNFSEIINYAISINAMKLKDKCADFFIDCLMYQMNKEDISSKEIFLPNIDSVNADFVAEIHESLLCGTSETY</sequence>
<reference evidence="2" key="1">
    <citation type="submission" date="2022-11" db="UniProtKB">
        <authorList>
            <consortium name="WormBaseParasite"/>
        </authorList>
    </citation>
    <scope>IDENTIFICATION</scope>
</reference>
<dbReference type="Proteomes" id="UP000887580">
    <property type="component" value="Unplaced"/>
</dbReference>
<dbReference type="WBParaSite" id="PS1159_v2.g22560.t1">
    <property type="protein sequence ID" value="PS1159_v2.g22560.t1"/>
    <property type="gene ID" value="PS1159_v2.g22560"/>
</dbReference>
<accession>A0AC35FZT4</accession>
<evidence type="ECO:0000313" key="1">
    <source>
        <dbReference type="Proteomes" id="UP000887580"/>
    </source>
</evidence>
<organism evidence="1 2">
    <name type="scientific">Panagrolaimus sp. PS1159</name>
    <dbReference type="NCBI Taxonomy" id="55785"/>
    <lineage>
        <taxon>Eukaryota</taxon>
        <taxon>Metazoa</taxon>
        <taxon>Ecdysozoa</taxon>
        <taxon>Nematoda</taxon>
        <taxon>Chromadorea</taxon>
        <taxon>Rhabditida</taxon>
        <taxon>Tylenchina</taxon>
        <taxon>Panagrolaimomorpha</taxon>
        <taxon>Panagrolaimoidea</taxon>
        <taxon>Panagrolaimidae</taxon>
        <taxon>Panagrolaimus</taxon>
    </lineage>
</organism>
<protein>
    <submittedName>
        <fullName evidence="2">Uncharacterized protein</fullName>
    </submittedName>
</protein>